<dbReference type="Gene3D" id="3.40.630.30">
    <property type="match status" value="1"/>
</dbReference>
<dbReference type="SUPFAM" id="SSF55729">
    <property type="entry name" value="Acyl-CoA N-acyltransferases (Nat)"/>
    <property type="match status" value="2"/>
</dbReference>
<dbReference type="RefSeq" id="WP_380036627.1">
    <property type="nucleotide sequence ID" value="NZ_JBHSEH010000005.1"/>
</dbReference>
<evidence type="ECO:0000313" key="5">
    <source>
        <dbReference type="Proteomes" id="UP001595998"/>
    </source>
</evidence>
<dbReference type="Pfam" id="PF13508">
    <property type="entry name" value="Acetyltransf_7"/>
    <property type="match status" value="1"/>
</dbReference>
<sequence>MTVTPALLAEVFDHQHASAQDITALTRFSNAVRAEKLPDDPALEDSDLMAMFSTLPPFVDLRLWVVRDGDQMVGRGQLTLLHLEDNRHLAQFEVMVLPAYRRRGLGRALFQEVVSAAQAGGRTLLVTETTDRVPAGALVMAAVGAQPALVSHANQLDLLHLPPGVLEAWANPAAAWAQTYELVTFDGPLPDARLAEFAELLNVMNTAPRGELDIEDQKLDEETLRGLEQMLGAPGRRRLLTAARHRQTGQLVGYTELRWHDERPRIVTQEGTGVMPAARGQGLGRVLKAANLASLLAANAAARFVRTHNADSNAAMLAINEAMGFAPYFASTTWQLKVGMPAPSIPF</sequence>
<keyword evidence="1 4" id="KW-0808">Transferase</keyword>
<evidence type="ECO:0000256" key="2">
    <source>
        <dbReference type="ARBA" id="ARBA00023315"/>
    </source>
</evidence>
<dbReference type="PANTHER" id="PTHR43877">
    <property type="entry name" value="AMINOALKYLPHOSPHONATE N-ACETYLTRANSFERASE-RELATED-RELATED"/>
    <property type="match status" value="1"/>
</dbReference>
<dbReference type="CDD" id="cd04301">
    <property type="entry name" value="NAT_SF"/>
    <property type="match status" value="2"/>
</dbReference>
<keyword evidence="2 4" id="KW-0012">Acyltransferase</keyword>
<dbReference type="PROSITE" id="PS51186">
    <property type="entry name" value="GNAT"/>
    <property type="match status" value="1"/>
</dbReference>
<evidence type="ECO:0000259" key="3">
    <source>
        <dbReference type="PROSITE" id="PS51186"/>
    </source>
</evidence>
<name>A0ABV8XL65_9DEIO</name>
<keyword evidence="5" id="KW-1185">Reference proteome</keyword>
<accession>A0ABV8XL65</accession>
<dbReference type="EMBL" id="JBHSEH010000005">
    <property type="protein sequence ID" value="MFC4425332.1"/>
    <property type="molecule type" value="Genomic_DNA"/>
</dbReference>
<organism evidence="4 5">
    <name type="scientific">Deinococcus navajonensis</name>
    <dbReference type="NCBI Taxonomy" id="309884"/>
    <lineage>
        <taxon>Bacteria</taxon>
        <taxon>Thermotogati</taxon>
        <taxon>Deinococcota</taxon>
        <taxon>Deinococci</taxon>
        <taxon>Deinococcales</taxon>
        <taxon>Deinococcaceae</taxon>
        <taxon>Deinococcus</taxon>
    </lineage>
</organism>
<evidence type="ECO:0000256" key="1">
    <source>
        <dbReference type="ARBA" id="ARBA00022679"/>
    </source>
</evidence>
<dbReference type="Pfam" id="PF00583">
    <property type="entry name" value="Acetyltransf_1"/>
    <property type="match status" value="1"/>
</dbReference>
<reference evidence="5" key="1">
    <citation type="journal article" date="2019" name="Int. J. Syst. Evol. Microbiol.">
        <title>The Global Catalogue of Microorganisms (GCM) 10K type strain sequencing project: providing services to taxonomists for standard genome sequencing and annotation.</title>
        <authorList>
            <consortium name="The Broad Institute Genomics Platform"/>
            <consortium name="The Broad Institute Genome Sequencing Center for Infectious Disease"/>
            <person name="Wu L."/>
            <person name="Ma J."/>
        </authorList>
    </citation>
    <scope>NUCLEOTIDE SEQUENCE [LARGE SCALE GENOMIC DNA]</scope>
    <source>
        <strain evidence="5">CCUG 56029</strain>
    </source>
</reference>
<dbReference type="InterPro" id="IPR000182">
    <property type="entry name" value="GNAT_dom"/>
</dbReference>
<dbReference type="EC" id="2.3.1.-" evidence="4"/>
<proteinExistence type="predicted"/>
<feature type="domain" description="N-acetyltransferase" evidence="3">
    <location>
        <begin position="20"/>
        <end position="181"/>
    </location>
</feature>
<comment type="caution">
    <text evidence="4">The sequence shown here is derived from an EMBL/GenBank/DDBJ whole genome shotgun (WGS) entry which is preliminary data.</text>
</comment>
<dbReference type="Proteomes" id="UP001595998">
    <property type="component" value="Unassembled WGS sequence"/>
</dbReference>
<evidence type="ECO:0000313" key="4">
    <source>
        <dbReference type="EMBL" id="MFC4425332.1"/>
    </source>
</evidence>
<gene>
    <name evidence="4" type="ORF">ACFOZ9_03840</name>
</gene>
<dbReference type="InterPro" id="IPR050832">
    <property type="entry name" value="Bact_Acetyltransf"/>
</dbReference>
<protein>
    <submittedName>
        <fullName evidence="4">GNAT family N-acetyltransferase</fullName>
        <ecNumber evidence="4">2.3.1.-</ecNumber>
    </submittedName>
</protein>
<dbReference type="InterPro" id="IPR016181">
    <property type="entry name" value="Acyl_CoA_acyltransferase"/>
</dbReference>
<dbReference type="GO" id="GO:0016746">
    <property type="term" value="F:acyltransferase activity"/>
    <property type="evidence" value="ECO:0007669"/>
    <property type="project" value="UniProtKB-KW"/>
</dbReference>